<accession>A0ABX1X341</accession>
<keyword evidence="1" id="KW-0175">Coiled coil</keyword>
<dbReference type="RefSeq" id="WP_171628636.1">
    <property type="nucleotide sequence ID" value="NZ_WHNY01000005.1"/>
</dbReference>
<organism evidence="2 3">
    <name type="scientific">Paenibacillus plantarum</name>
    <dbReference type="NCBI Taxonomy" id="2654975"/>
    <lineage>
        <taxon>Bacteria</taxon>
        <taxon>Bacillati</taxon>
        <taxon>Bacillota</taxon>
        <taxon>Bacilli</taxon>
        <taxon>Bacillales</taxon>
        <taxon>Paenibacillaceae</taxon>
        <taxon>Paenibacillus</taxon>
    </lineage>
</organism>
<dbReference type="EMBL" id="WHNY01000005">
    <property type="protein sequence ID" value="NOU62819.1"/>
    <property type="molecule type" value="Genomic_DNA"/>
</dbReference>
<evidence type="ECO:0000313" key="2">
    <source>
        <dbReference type="EMBL" id="NOU62819.1"/>
    </source>
</evidence>
<evidence type="ECO:0000256" key="1">
    <source>
        <dbReference type="SAM" id="Coils"/>
    </source>
</evidence>
<proteinExistence type="predicted"/>
<evidence type="ECO:0000313" key="3">
    <source>
        <dbReference type="Proteomes" id="UP000653578"/>
    </source>
</evidence>
<keyword evidence="3" id="KW-1185">Reference proteome</keyword>
<reference evidence="2 3" key="1">
    <citation type="submission" date="2019-10" db="EMBL/GenBank/DDBJ databases">
        <title>Description of Paenibacillus humi sp. nov.</title>
        <authorList>
            <person name="Carlier A."/>
            <person name="Qi S."/>
        </authorList>
    </citation>
    <scope>NUCLEOTIDE SEQUENCE [LARGE SCALE GENOMIC DNA]</scope>
    <source>
        <strain evidence="2 3">LMG 31461</strain>
    </source>
</reference>
<comment type="caution">
    <text evidence="2">The sequence shown here is derived from an EMBL/GenBank/DDBJ whole genome shotgun (WGS) entry which is preliminary data.</text>
</comment>
<name>A0ABX1X341_9BACL</name>
<sequence length="122" mass="14498">MEQIDYMLCDEAIITTKGFLFKGNYYSCRMALKQRLFNPANCIEGGKKVEVLYEPLLSNKILVKLEGWKYCYANIIQEDLTMTQEEIQNYQKNIQLLKRDFKLHKKRKIQRRVIVSNHNNCS</sequence>
<dbReference type="Proteomes" id="UP000653578">
    <property type="component" value="Unassembled WGS sequence"/>
</dbReference>
<protein>
    <submittedName>
        <fullName evidence="2">Uncharacterized protein</fullName>
    </submittedName>
</protein>
<feature type="coiled-coil region" evidence="1">
    <location>
        <begin position="73"/>
        <end position="107"/>
    </location>
</feature>
<gene>
    <name evidence="2" type="ORF">GC096_01995</name>
</gene>